<evidence type="ECO:0000259" key="5">
    <source>
        <dbReference type="PROSITE" id="PS50111"/>
    </source>
</evidence>
<feature type="transmembrane region" description="Helical" evidence="4">
    <location>
        <begin position="38"/>
        <end position="60"/>
    </location>
</feature>
<dbReference type="SMART" id="SM00283">
    <property type="entry name" value="MA"/>
    <property type="match status" value="1"/>
</dbReference>
<dbReference type="Gene3D" id="1.20.120.30">
    <property type="entry name" value="Aspartate receptor, ligand-binding domain"/>
    <property type="match status" value="1"/>
</dbReference>
<feature type="transmembrane region" description="Helical" evidence="4">
    <location>
        <begin position="12"/>
        <end position="32"/>
    </location>
</feature>
<evidence type="ECO:0000256" key="3">
    <source>
        <dbReference type="PROSITE-ProRule" id="PRU00284"/>
    </source>
</evidence>
<dbReference type="PANTHER" id="PTHR32089">
    <property type="entry name" value="METHYL-ACCEPTING CHEMOTAXIS PROTEIN MCPB"/>
    <property type="match status" value="1"/>
</dbReference>
<evidence type="ECO:0000256" key="2">
    <source>
        <dbReference type="ARBA" id="ARBA00023224"/>
    </source>
</evidence>
<dbReference type="Proteomes" id="UP000092627">
    <property type="component" value="Unassembled WGS sequence"/>
</dbReference>
<organism evidence="6 7">
    <name type="scientific">Marinomonas aquimarina</name>
    <dbReference type="NCBI Taxonomy" id="295068"/>
    <lineage>
        <taxon>Bacteria</taxon>
        <taxon>Pseudomonadati</taxon>
        <taxon>Pseudomonadota</taxon>
        <taxon>Gammaproteobacteria</taxon>
        <taxon>Oceanospirillales</taxon>
        <taxon>Oceanospirillaceae</taxon>
        <taxon>Marinomonas</taxon>
    </lineage>
</organism>
<dbReference type="PROSITE" id="PS50111">
    <property type="entry name" value="CHEMOTAXIS_TRANSDUC_2"/>
    <property type="match status" value="1"/>
</dbReference>
<dbReference type="Gene3D" id="6.10.340.10">
    <property type="match status" value="1"/>
</dbReference>
<dbReference type="GO" id="GO:0007165">
    <property type="term" value="P:signal transduction"/>
    <property type="evidence" value="ECO:0007669"/>
    <property type="project" value="UniProtKB-KW"/>
</dbReference>
<accession>A0A1A8T4B4</accession>
<dbReference type="GO" id="GO:0006935">
    <property type="term" value="P:chemotaxis"/>
    <property type="evidence" value="ECO:0007669"/>
    <property type="project" value="UniProtKB-ARBA"/>
</dbReference>
<dbReference type="InterPro" id="IPR025991">
    <property type="entry name" value="Chemoreceptor_zinc-bind_dom"/>
</dbReference>
<dbReference type="Pfam" id="PF13682">
    <property type="entry name" value="CZB"/>
    <property type="match status" value="1"/>
</dbReference>
<keyword evidence="2 3" id="KW-0807">Transducer</keyword>
<keyword evidence="4" id="KW-1133">Transmembrane helix</keyword>
<dbReference type="EMBL" id="FLOC01000002">
    <property type="protein sequence ID" value="SBS27025.1"/>
    <property type="molecule type" value="Genomic_DNA"/>
</dbReference>
<evidence type="ECO:0000256" key="1">
    <source>
        <dbReference type="ARBA" id="ARBA00004370"/>
    </source>
</evidence>
<dbReference type="Pfam" id="PF00015">
    <property type="entry name" value="MCPsignal"/>
    <property type="match status" value="1"/>
</dbReference>
<dbReference type="OrthoDB" id="9808588at2"/>
<dbReference type="GO" id="GO:0016020">
    <property type="term" value="C:membrane"/>
    <property type="evidence" value="ECO:0007669"/>
    <property type="project" value="UniProtKB-SubCell"/>
</dbReference>
<keyword evidence="7" id="KW-1185">Reference proteome</keyword>
<evidence type="ECO:0000313" key="6">
    <source>
        <dbReference type="EMBL" id="SBS27025.1"/>
    </source>
</evidence>
<proteinExistence type="predicted"/>
<name>A0A1A8T4B4_9GAMM</name>
<feature type="domain" description="Methyl-accepting transducer" evidence="5">
    <location>
        <begin position="177"/>
        <end position="366"/>
    </location>
</feature>
<keyword evidence="4" id="KW-0812">Transmembrane</keyword>
<evidence type="ECO:0000256" key="4">
    <source>
        <dbReference type="SAM" id="Phobius"/>
    </source>
</evidence>
<dbReference type="STRING" id="295068.MAQ5080_00707"/>
<comment type="subcellular location">
    <subcellularLocation>
        <location evidence="1">Membrane</location>
    </subcellularLocation>
</comment>
<dbReference type="SUPFAM" id="SSF58104">
    <property type="entry name" value="Methyl-accepting chemotaxis protein (MCP) signaling domain"/>
    <property type="match status" value="1"/>
</dbReference>
<keyword evidence="4" id="KW-0472">Membrane</keyword>
<dbReference type="AlphaFoldDB" id="A0A1A8T4B4"/>
<sequence>MQKSHISRSIPFLRTQFIGLGAFVLTLLLAMLGNHFVWQSLVFNVSASILIALAFAIMVWQGLRLVDTLGRLSFTISACRKGELHHRITSTKGLGELGIVAWELNDLLDRIETYFKELDTSFAYVTKGDFHRSPLGVGLPGNMKRSISAVQKSVEAMHANVSLINRNELSSKLHELNTENLIGNLREAQSDLMRVDEEVGRIGAQASENANSAEQSLGAVEQIRHSINTVSATIMKVADVVAALSRDSNKVTASLVTIKDIAEQTNLLALNASIEAARAGEAGRGFAVVADEVKLLANRTKETAESVDQVLSTLSQQVSEVSRITEESKMLSADMQDLVGGFEQQFNQLARSSRMSALSVDGVATVIYHSLIKLDHVIYKQNGYVALHASPEDNEYQAAQVDHHSCRMGKWYYGEARHSSVAKSAAFKQLEQPHQQVHQSVHLALEKMTSDWEVKASLRNEIVDAMRLAEEGSEQVIHWVNQMTEEHMSELQQQMNKI</sequence>
<dbReference type="Gene3D" id="1.10.287.950">
    <property type="entry name" value="Methyl-accepting chemotaxis protein"/>
    <property type="match status" value="1"/>
</dbReference>
<gene>
    <name evidence="6" type="primary">mcp4_2</name>
    <name evidence="6" type="ORF">MAQ5080_00707</name>
</gene>
<protein>
    <submittedName>
        <fullName evidence="6">Methyl-accepting chemotaxis protein 4</fullName>
    </submittedName>
</protein>
<reference evidence="6 7" key="1">
    <citation type="submission" date="2016-06" db="EMBL/GenBank/DDBJ databases">
        <authorList>
            <person name="Kjaerup R.B."/>
            <person name="Dalgaard T.S."/>
            <person name="Juul-Madsen H.R."/>
        </authorList>
    </citation>
    <scope>NUCLEOTIDE SEQUENCE [LARGE SCALE GENOMIC DNA]</scope>
    <source>
        <strain evidence="6 7">CECT 5080</strain>
    </source>
</reference>
<dbReference type="PANTHER" id="PTHR32089:SF112">
    <property type="entry name" value="LYSOZYME-LIKE PROTEIN-RELATED"/>
    <property type="match status" value="1"/>
</dbReference>
<evidence type="ECO:0000313" key="7">
    <source>
        <dbReference type="Proteomes" id="UP000092627"/>
    </source>
</evidence>
<dbReference type="InterPro" id="IPR004089">
    <property type="entry name" value="MCPsignal_dom"/>
</dbReference>